<protein>
    <submittedName>
        <fullName evidence="1">Uncharacterized protein</fullName>
    </submittedName>
</protein>
<dbReference type="EMBL" id="AHFG01000092">
    <property type="protein sequence ID" value="EJR62976.1"/>
    <property type="molecule type" value="Genomic_DNA"/>
</dbReference>
<gene>
    <name evidence="1" type="ORF">IK5_05896</name>
</gene>
<evidence type="ECO:0000313" key="2">
    <source>
        <dbReference type="Proteomes" id="UP000006967"/>
    </source>
</evidence>
<comment type="caution">
    <text evidence="1">The sequence shown here is derived from an EMBL/GenBank/DDBJ whole genome shotgun (WGS) entry which is preliminary data.</text>
</comment>
<name>A0A9W5KRF5_BACCE</name>
<sequence length="81" mass="9528">MENKNRTDKIIQSVDWMRIKFMQANARGEQYWASNQLMSPVYLSSDDRKNHKIYGSSTDNSIGIGIFFRNSLEQSSWTKEF</sequence>
<evidence type="ECO:0000313" key="1">
    <source>
        <dbReference type="EMBL" id="EJR62976.1"/>
    </source>
</evidence>
<reference evidence="1 2" key="1">
    <citation type="submission" date="2012-04" db="EMBL/GenBank/DDBJ databases">
        <title>The Genome Sequence of Bacillus cereus VD154.</title>
        <authorList>
            <consortium name="The Broad Institute Genome Sequencing Platform"/>
            <consortium name="The Broad Institute Genome Sequencing Center for Infectious Disease"/>
            <person name="Feldgarden M."/>
            <person name="Van der Auwera G.A."/>
            <person name="Mahillon J."/>
            <person name="Duprez V."/>
            <person name="Timmery S."/>
            <person name="Mattelet C."/>
            <person name="Dierick K."/>
            <person name="Sun M."/>
            <person name="Yu Z."/>
            <person name="Zhu L."/>
            <person name="Hu X."/>
            <person name="Shank E.B."/>
            <person name="Swiecicka I."/>
            <person name="Hansen B.M."/>
            <person name="Andrup L."/>
            <person name="Young S.K."/>
            <person name="Zeng Q."/>
            <person name="Gargeya S."/>
            <person name="Fitzgerald M."/>
            <person name="Haas B."/>
            <person name="Abouelleil A."/>
            <person name="Alvarado L."/>
            <person name="Arachchi H.M."/>
            <person name="Berlin A."/>
            <person name="Chapman S.B."/>
            <person name="Goldberg J."/>
            <person name="Griggs A."/>
            <person name="Gujja S."/>
            <person name="Hansen M."/>
            <person name="Howarth C."/>
            <person name="Imamovic A."/>
            <person name="Larimer J."/>
            <person name="McCowen C."/>
            <person name="Montmayeur A."/>
            <person name="Murphy C."/>
            <person name="Neiman D."/>
            <person name="Pearson M."/>
            <person name="Priest M."/>
            <person name="Roberts A."/>
            <person name="Saif S."/>
            <person name="Shea T."/>
            <person name="Sisk P."/>
            <person name="Sykes S."/>
            <person name="Wortman J."/>
            <person name="Nusbaum C."/>
            <person name="Birren B."/>
        </authorList>
    </citation>
    <scope>NUCLEOTIDE SEQUENCE [LARGE SCALE GENOMIC DNA]</scope>
    <source>
        <strain evidence="1 2">VD154</strain>
    </source>
</reference>
<dbReference type="RefSeq" id="WP_000428568.1">
    <property type="nucleotide sequence ID" value="NZ_JH791885.1"/>
</dbReference>
<organism evidence="1 2">
    <name type="scientific">Bacillus cereus VD154</name>
    <dbReference type="NCBI Taxonomy" id="1053238"/>
    <lineage>
        <taxon>Bacteria</taxon>
        <taxon>Bacillati</taxon>
        <taxon>Bacillota</taxon>
        <taxon>Bacilli</taxon>
        <taxon>Bacillales</taxon>
        <taxon>Bacillaceae</taxon>
        <taxon>Bacillus</taxon>
        <taxon>Bacillus cereus group</taxon>
    </lineage>
</organism>
<dbReference type="AlphaFoldDB" id="A0A9W5KRF5"/>
<dbReference type="Proteomes" id="UP000006967">
    <property type="component" value="Unassembled WGS sequence"/>
</dbReference>
<accession>A0A9W5KRF5</accession>
<proteinExistence type="predicted"/>